<dbReference type="EMBL" id="KF264546">
    <property type="protein sequence ID" value="AGS49492.1"/>
    <property type="molecule type" value="Genomic_DNA"/>
</dbReference>
<proteinExistence type="predicted"/>
<evidence type="ECO:0000313" key="1">
    <source>
        <dbReference type="EMBL" id="AGS49492.1"/>
    </source>
</evidence>
<organism evidence="1">
    <name type="scientific">uncultured bacterium esnapd7</name>
    <dbReference type="NCBI Taxonomy" id="1366614"/>
    <lineage>
        <taxon>Bacteria</taxon>
        <taxon>environmental samples</taxon>
    </lineage>
</organism>
<accession>S5UC61</accession>
<protein>
    <submittedName>
        <fullName evidence="1">Uncharacterized protein</fullName>
    </submittedName>
</protein>
<reference evidence="1" key="1">
    <citation type="journal article" date="2013" name="Proc. Natl. Acad. Sci. U.S.A.">
        <title>Mapping gene clusters within arrayed metagenomic libraries to expand the structural diversity of biomedically relevant natural products.</title>
        <authorList>
            <person name="Owen J.G."/>
            <person name="Reddy B.V."/>
            <person name="Ternei M.A."/>
            <person name="Charlop-Powers Z."/>
            <person name="Calle P.Y."/>
            <person name="Kim J.H."/>
            <person name="Brady S.F."/>
        </authorList>
    </citation>
    <scope>NUCLEOTIDE SEQUENCE</scope>
</reference>
<sequence>MAPIGFMHALKAIPVAHERSRILPDPPPRTTGKSTAVSAALYRERKSITINQNENLLTTVST</sequence>
<name>S5UC61_9BACT</name>
<dbReference type="AlphaFoldDB" id="S5UC61"/>